<evidence type="ECO:0000313" key="1">
    <source>
        <dbReference type="EMBL" id="JAD87229.1"/>
    </source>
</evidence>
<sequence>MPIDGWTKGLKYLTKYIRTMFFYICNDEIKIPFSTSLKIESSTSPNFFI</sequence>
<protein>
    <submittedName>
        <fullName evidence="1">Uncharacterized protein</fullName>
    </submittedName>
</protein>
<accession>A0A0A9DF72</accession>
<dbReference type="AlphaFoldDB" id="A0A0A9DF72"/>
<proteinExistence type="predicted"/>
<dbReference type="EMBL" id="GBRH01210666">
    <property type="protein sequence ID" value="JAD87229.1"/>
    <property type="molecule type" value="Transcribed_RNA"/>
</dbReference>
<reference evidence="1" key="1">
    <citation type="submission" date="2014-09" db="EMBL/GenBank/DDBJ databases">
        <authorList>
            <person name="Magalhaes I.L.F."/>
            <person name="Oliveira U."/>
            <person name="Santos F.R."/>
            <person name="Vidigal T.H.D.A."/>
            <person name="Brescovit A.D."/>
            <person name="Santos A.J."/>
        </authorList>
    </citation>
    <scope>NUCLEOTIDE SEQUENCE</scope>
    <source>
        <tissue evidence="1">Shoot tissue taken approximately 20 cm above the soil surface</tissue>
    </source>
</reference>
<reference evidence="1" key="2">
    <citation type="journal article" date="2015" name="Data Brief">
        <title>Shoot transcriptome of the giant reed, Arundo donax.</title>
        <authorList>
            <person name="Barrero R.A."/>
            <person name="Guerrero F.D."/>
            <person name="Moolhuijzen P."/>
            <person name="Goolsby J.A."/>
            <person name="Tidwell J."/>
            <person name="Bellgard S.E."/>
            <person name="Bellgard M.I."/>
        </authorList>
    </citation>
    <scope>NUCLEOTIDE SEQUENCE</scope>
    <source>
        <tissue evidence="1">Shoot tissue taken approximately 20 cm above the soil surface</tissue>
    </source>
</reference>
<organism evidence="1">
    <name type="scientific">Arundo donax</name>
    <name type="common">Giant reed</name>
    <name type="synonym">Donax arundinaceus</name>
    <dbReference type="NCBI Taxonomy" id="35708"/>
    <lineage>
        <taxon>Eukaryota</taxon>
        <taxon>Viridiplantae</taxon>
        <taxon>Streptophyta</taxon>
        <taxon>Embryophyta</taxon>
        <taxon>Tracheophyta</taxon>
        <taxon>Spermatophyta</taxon>
        <taxon>Magnoliopsida</taxon>
        <taxon>Liliopsida</taxon>
        <taxon>Poales</taxon>
        <taxon>Poaceae</taxon>
        <taxon>PACMAD clade</taxon>
        <taxon>Arundinoideae</taxon>
        <taxon>Arundineae</taxon>
        <taxon>Arundo</taxon>
    </lineage>
</organism>
<name>A0A0A9DF72_ARUDO</name>